<evidence type="ECO:0000256" key="14">
    <source>
        <dbReference type="SAM" id="SignalP"/>
    </source>
</evidence>
<name>A0A191UFU0_9BURK</name>
<evidence type="ECO:0000256" key="2">
    <source>
        <dbReference type="ARBA" id="ARBA00009810"/>
    </source>
</evidence>
<keyword evidence="4 12" id="KW-1134">Transmembrane beta strand</keyword>
<keyword evidence="7" id="KW-0406">Ion transport</keyword>
<evidence type="ECO:0000313" key="17">
    <source>
        <dbReference type="EMBL" id="ANI99883.1"/>
    </source>
</evidence>
<feature type="domain" description="TonB-dependent receptor-like beta-barrel" evidence="15">
    <location>
        <begin position="310"/>
        <end position="657"/>
    </location>
</feature>
<protein>
    <recommendedName>
        <fullName evidence="19">TonB-dependent receptor</fullName>
    </recommendedName>
</protein>
<dbReference type="OrthoDB" id="183532at2"/>
<evidence type="ECO:0000256" key="4">
    <source>
        <dbReference type="ARBA" id="ARBA00022452"/>
    </source>
</evidence>
<dbReference type="InterPro" id="IPR036942">
    <property type="entry name" value="Beta-barrel_TonB_sf"/>
</dbReference>
<dbReference type="Gene3D" id="2.40.170.20">
    <property type="entry name" value="TonB-dependent receptor, beta-barrel domain"/>
    <property type="match status" value="1"/>
</dbReference>
<evidence type="ECO:0000259" key="16">
    <source>
        <dbReference type="Pfam" id="PF07715"/>
    </source>
</evidence>
<evidence type="ECO:0000256" key="6">
    <source>
        <dbReference type="ARBA" id="ARBA00022729"/>
    </source>
</evidence>
<dbReference type="SUPFAM" id="SSF56935">
    <property type="entry name" value="Porins"/>
    <property type="match status" value="1"/>
</dbReference>
<organism evidence="17 18">
    <name type="scientific">Polynucleobacter wuianus</name>
    <dbReference type="NCBI Taxonomy" id="1743168"/>
    <lineage>
        <taxon>Bacteria</taxon>
        <taxon>Pseudomonadati</taxon>
        <taxon>Pseudomonadota</taxon>
        <taxon>Betaproteobacteria</taxon>
        <taxon>Burkholderiales</taxon>
        <taxon>Burkholderiaceae</taxon>
        <taxon>Polynucleobacter</taxon>
    </lineage>
</organism>
<keyword evidence="18" id="KW-1185">Reference proteome</keyword>
<dbReference type="GO" id="GO:0009279">
    <property type="term" value="C:cell outer membrane"/>
    <property type="evidence" value="ECO:0007669"/>
    <property type="project" value="UniProtKB-SubCell"/>
</dbReference>
<evidence type="ECO:0000256" key="12">
    <source>
        <dbReference type="PROSITE-ProRule" id="PRU01360"/>
    </source>
</evidence>
<dbReference type="Proteomes" id="UP000078463">
    <property type="component" value="Chromosome"/>
</dbReference>
<dbReference type="GO" id="GO:0006811">
    <property type="term" value="P:monoatomic ion transport"/>
    <property type="evidence" value="ECO:0007669"/>
    <property type="project" value="UniProtKB-KW"/>
</dbReference>
<dbReference type="KEGG" id="pwu:A8O14_07265"/>
<keyword evidence="5 12" id="KW-0812">Transmembrane</keyword>
<dbReference type="Gene3D" id="2.170.130.10">
    <property type="entry name" value="TonB-dependent receptor, plug domain"/>
    <property type="match status" value="1"/>
</dbReference>
<accession>A0A191UFU0</accession>
<comment type="similarity">
    <text evidence="2 12 13">Belongs to the TonB-dependent receptor family.</text>
</comment>
<evidence type="ECO:0000256" key="5">
    <source>
        <dbReference type="ARBA" id="ARBA00022692"/>
    </source>
</evidence>
<evidence type="ECO:0008006" key="19">
    <source>
        <dbReference type="Google" id="ProtNLM"/>
    </source>
</evidence>
<evidence type="ECO:0000256" key="8">
    <source>
        <dbReference type="ARBA" id="ARBA00023077"/>
    </source>
</evidence>
<gene>
    <name evidence="17" type="ORF">A8O14_07265</name>
</gene>
<evidence type="ECO:0000256" key="3">
    <source>
        <dbReference type="ARBA" id="ARBA00022448"/>
    </source>
</evidence>
<evidence type="ECO:0000256" key="11">
    <source>
        <dbReference type="ARBA" id="ARBA00023237"/>
    </source>
</evidence>
<proteinExistence type="inferred from homology"/>
<keyword evidence="8 13" id="KW-0798">TonB box</keyword>
<keyword evidence="3 12" id="KW-0813">Transport</keyword>
<evidence type="ECO:0000256" key="13">
    <source>
        <dbReference type="RuleBase" id="RU003357"/>
    </source>
</evidence>
<keyword evidence="10" id="KW-0675">Receptor</keyword>
<keyword evidence="9 12" id="KW-0472">Membrane</keyword>
<dbReference type="Pfam" id="PF07715">
    <property type="entry name" value="Plug"/>
    <property type="match status" value="1"/>
</dbReference>
<dbReference type="STRING" id="1743168.A8O14_07265"/>
<evidence type="ECO:0000256" key="9">
    <source>
        <dbReference type="ARBA" id="ARBA00023136"/>
    </source>
</evidence>
<feature type="chain" id="PRO_5008248147" description="TonB-dependent receptor" evidence="14">
    <location>
        <begin position="28"/>
        <end position="684"/>
    </location>
</feature>
<dbReference type="InterPro" id="IPR000531">
    <property type="entry name" value="Beta-barrel_TonB"/>
</dbReference>
<dbReference type="InterPro" id="IPR012910">
    <property type="entry name" value="Plug_dom"/>
</dbReference>
<dbReference type="PROSITE" id="PS52016">
    <property type="entry name" value="TONB_DEPENDENT_REC_3"/>
    <property type="match status" value="1"/>
</dbReference>
<keyword evidence="6 14" id="KW-0732">Signal</keyword>
<dbReference type="GO" id="GO:0015889">
    <property type="term" value="P:cobalamin transport"/>
    <property type="evidence" value="ECO:0007669"/>
    <property type="project" value="TreeGrafter"/>
</dbReference>
<evidence type="ECO:0000256" key="1">
    <source>
        <dbReference type="ARBA" id="ARBA00004571"/>
    </source>
</evidence>
<evidence type="ECO:0000313" key="18">
    <source>
        <dbReference type="Proteomes" id="UP000078463"/>
    </source>
</evidence>
<dbReference type="InterPro" id="IPR037066">
    <property type="entry name" value="Plug_dom_sf"/>
</dbReference>
<dbReference type="AlphaFoldDB" id="A0A191UFU0"/>
<evidence type="ECO:0000256" key="7">
    <source>
        <dbReference type="ARBA" id="ARBA00023065"/>
    </source>
</evidence>
<feature type="signal peptide" evidence="14">
    <location>
        <begin position="1"/>
        <end position="27"/>
    </location>
</feature>
<dbReference type="PANTHER" id="PTHR30069:SF53">
    <property type="entry name" value="COLICIN I RECEPTOR-RELATED"/>
    <property type="match status" value="1"/>
</dbReference>
<reference evidence="18" key="1">
    <citation type="submission" date="2016-05" db="EMBL/GenBank/DDBJ databases">
        <title>Polynucleobacter sp. QLW-P1FAT50C-4 genome.</title>
        <authorList>
            <person name="Hahn M.W."/>
        </authorList>
    </citation>
    <scope>NUCLEOTIDE SEQUENCE [LARGE SCALE GENOMIC DNA]</scope>
    <source>
        <strain evidence="18">QLW-P1FAT50C-4</strain>
    </source>
</reference>
<keyword evidence="11 12" id="KW-0998">Cell outer membrane</keyword>
<dbReference type="RefSeq" id="WP_068948891.1">
    <property type="nucleotide sequence ID" value="NZ_CP015922.1"/>
</dbReference>
<comment type="subcellular location">
    <subcellularLocation>
        <location evidence="1 12">Cell outer membrane</location>
        <topology evidence="1 12">Multi-pass membrane protein</topology>
    </subcellularLocation>
</comment>
<feature type="domain" description="TonB-dependent receptor plug" evidence="16">
    <location>
        <begin position="63"/>
        <end position="163"/>
    </location>
</feature>
<dbReference type="Pfam" id="PF00593">
    <property type="entry name" value="TonB_dep_Rec_b-barrel"/>
    <property type="match status" value="1"/>
</dbReference>
<dbReference type="EMBL" id="CP015922">
    <property type="protein sequence ID" value="ANI99883.1"/>
    <property type="molecule type" value="Genomic_DNA"/>
</dbReference>
<dbReference type="InterPro" id="IPR039426">
    <property type="entry name" value="TonB-dep_rcpt-like"/>
</dbReference>
<evidence type="ECO:0000256" key="10">
    <source>
        <dbReference type="ARBA" id="ARBA00023170"/>
    </source>
</evidence>
<dbReference type="PANTHER" id="PTHR30069">
    <property type="entry name" value="TONB-DEPENDENT OUTER MEMBRANE RECEPTOR"/>
    <property type="match status" value="1"/>
</dbReference>
<sequence>MKEQFSSNNLHKLVCIGLLTLSSAVFPQNNSSVSVATAPDTMDPIIVTANRAPTLATNVLADYDYIGPEEIKQAGQTSLVDLLQRQRGVQISNGYGSGGSGASVFLRGTTNAQSIVLIDGVRSDSAMNGGPTWESIPLPLIDHIEIIFGPQSSLYGADAIGGVVQIFTKDGSGPAKVSVSTGYGTYGTSVSDVSIYGSTEGDQKIRYSLGVSETLSTGFNSVANNNPYGMTVMKTGYVQNAITGKLSQEWSKGQVVGIQIIQSRVNSQIPGFNTLDYYNNSTYYNCFTSPCGVPGTQQNQNAISQMGIYTLFSKNQISEIWHSSLQASISNNNGQSIQGATQYSPAYSPYANTKQNIYTWQNDISIGSDLLQLVAERRTQSVNTYQYDAVSDNNFNNGLSTTTAPPTAFSQTRNTNSVAGSYQLKRGDNLANLSLRNDSITGYGPQTTGAISYGYFFTKEFRGNINYGTGFRAPTFNDLYYPSYGMPNILPEKSKNTEIGLHYNTSNYEAHVVAFDNSITNLIQGTTSGCPASDTWGCAGNIGFANIKGISFGGDAQVGNLRLKGSITQQNPENVTKNTWLYKQARTLGNASVEYSRNKWIAGFGGTFSGQSQDFSGNDAITNSPYSGALGGYSIFNLYSSYEIEKNWTVFARWNNIFNKQYQLTYGYNTMGSNIFAGIRYAMK</sequence>
<evidence type="ECO:0000259" key="15">
    <source>
        <dbReference type="Pfam" id="PF00593"/>
    </source>
</evidence>